<dbReference type="AlphaFoldDB" id="B7KI83"/>
<evidence type="ECO:0000313" key="1">
    <source>
        <dbReference type="EMBL" id="ACK73570.1"/>
    </source>
</evidence>
<name>B7KI83_GLOC7</name>
<dbReference type="RefSeq" id="WP_015957148.1">
    <property type="nucleotide sequence ID" value="NC_011729.1"/>
</dbReference>
<dbReference type="eggNOG" id="ENOG5031FXX">
    <property type="taxonomic scope" value="Bacteria"/>
</dbReference>
<sequence>MASPIIWQKDSNNPDNGNNLSLISQWWENLNLQQVSWQQRILPPNEDINEIDWNSQRFDEKLTLQNPNIRGITLYWFKSSLKEEQSTTPRKLMLDMSNGNLYIYPQSQPQLVVRINKPQVKYQTLEFKDPLIVGDIVGENFVMLLRDKEQQLQVKITLSPSSLSQLLNSIPQ</sequence>
<dbReference type="OrthoDB" id="422984at2"/>
<proteinExistence type="predicted"/>
<dbReference type="EMBL" id="CP001291">
    <property type="protein sequence ID" value="ACK73570.1"/>
    <property type="molecule type" value="Genomic_DNA"/>
</dbReference>
<protein>
    <submittedName>
        <fullName evidence="1">Uncharacterized protein</fullName>
    </submittedName>
</protein>
<dbReference type="STRING" id="65393.PCC7424_5222"/>
<accession>B7KI83</accession>
<gene>
    <name evidence="1" type="ordered locus">PCC7424_5222</name>
</gene>
<dbReference type="KEGG" id="cyc:PCC7424_5222"/>
<organism evidence="1 2">
    <name type="scientific">Gloeothece citriformis (strain PCC 7424)</name>
    <name type="common">Cyanothece sp. (strain PCC 7424)</name>
    <dbReference type="NCBI Taxonomy" id="65393"/>
    <lineage>
        <taxon>Bacteria</taxon>
        <taxon>Bacillati</taxon>
        <taxon>Cyanobacteriota</taxon>
        <taxon>Cyanophyceae</taxon>
        <taxon>Oscillatoriophycideae</taxon>
        <taxon>Chroococcales</taxon>
        <taxon>Aphanothecaceae</taxon>
        <taxon>Gloeothece</taxon>
        <taxon>Gloeothece citriformis</taxon>
    </lineage>
</organism>
<dbReference type="HOGENOM" id="CLU_1560764_0_0_3"/>
<dbReference type="Proteomes" id="UP000002384">
    <property type="component" value="Chromosome"/>
</dbReference>
<keyword evidence="2" id="KW-1185">Reference proteome</keyword>
<evidence type="ECO:0000313" key="2">
    <source>
        <dbReference type="Proteomes" id="UP000002384"/>
    </source>
</evidence>
<reference evidence="2" key="1">
    <citation type="journal article" date="2011" name="MBio">
        <title>Novel metabolic attributes of the genus Cyanothece, comprising a group of unicellular nitrogen-fixing Cyanobacteria.</title>
        <authorList>
            <person name="Bandyopadhyay A."/>
            <person name="Elvitigala T."/>
            <person name="Welsh E."/>
            <person name="Stockel J."/>
            <person name="Liberton M."/>
            <person name="Min H."/>
            <person name="Sherman L.A."/>
            <person name="Pakrasi H.B."/>
        </authorList>
    </citation>
    <scope>NUCLEOTIDE SEQUENCE [LARGE SCALE GENOMIC DNA]</scope>
    <source>
        <strain evidence="2">PCC 7424</strain>
    </source>
</reference>